<name>A0AAV3U3J0_9ALTE</name>
<organism evidence="1 2">
    <name type="scientific">Halioxenophilus aromaticivorans</name>
    <dbReference type="NCBI Taxonomy" id="1306992"/>
    <lineage>
        <taxon>Bacteria</taxon>
        <taxon>Pseudomonadati</taxon>
        <taxon>Pseudomonadota</taxon>
        <taxon>Gammaproteobacteria</taxon>
        <taxon>Alteromonadales</taxon>
        <taxon>Alteromonadaceae</taxon>
        <taxon>Halioxenophilus</taxon>
    </lineage>
</organism>
<evidence type="ECO:0000313" key="1">
    <source>
        <dbReference type="EMBL" id="GAA4946258.1"/>
    </source>
</evidence>
<dbReference type="EMBL" id="BAABLX010000024">
    <property type="protein sequence ID" value="GAA4946258.1"/>
    <property type="molecule type" value="Genomic_DNA"/>
</dbReference>
<reference evidence="2" key="1">
    <citation type="journal article" date="2019" name="Int. J. Syst. Evol. Microbiol.">
        <title>The Global Catalogue of Microorganisms (GCM) 10K type strain sequencing project: providing services to taxonomists for standard genome sequencing and annotation.</title>
        <authorList>
            <consortium name="The Broad Institute Genomics Platform"/>
            <consortium name="The Broad Institute Genome Sequencing Center for Infectious Disease"/>
            <person name="Wu L."/>
            <person name="Ma J."/>
        </authorList>
    </citation>
    <scope>NUCLEOTIDE SEQUENCE [LARGE SCALE GENOMIC DNA]</scope>
    <source>
        <strain evidence="2">JCM 19134</strain>
    </source>
</reference>
<accession>A0AAV3U3J0</accession>
<comment type="caution">
    <text evidence="1">The sequence shown here is derived from an EMBL/GenBank/DDBJ whole genome shotgun (WGS) entry which is preliminary data.</text>
</comment>
<proteinExistence type="predicted"/>
<gene>
    <name evidence="1" type="ORF">GCM10025791_27020</name>
</gene>
<dbReference type="Proteomes" id="UP001409585">
    <property type="component" value="Unassembled WGS sequence"/>
</dbReference>
<protein>
    <submittedName>
        <fullName evidence="1">Uncharacterized protein</fullName>
    </submittedName>
</protein>
<dbReference type="PANTHER" id="PTHR37489">
    <property type="entry name" value="DUF3500 DOMAIN-CONTAINING PROTEIN"/>
    <property type="match status" value="1"/>
</dbReference>
<keyword evidence="2" id="KW-1185">Reference proteome</keyword>
<dbReference type="AlphaFoldDB" id="A0AAV3U3J0"/>
<dbReference type="InterPro" id="IPR021889">
    <property type="entry name" value="DUF3500"/>
</dbReference>
<evidence type="ECO:0000313" key="2">
    <source>
        <dbReference type="Proteomes" id="UP001409585"/>
    </source>
</evidence>
<sequence length="169" mass="18443">MNSNDYSELEDEAATFIAMYDGLTDSELEYAYLSSESFSDVLMGPDNGSGELPDDYPTDHGGILVSDLTAEQQALVTAAIASYVADYASDIADPLLEAYTSAEAYAQTYVAWAGSQSAGVDIDTNGTYMRIDGPRVWIEIICQGGIVIRNETHYHTIFRDKTMDYGNTL</sequence>
<dbReference type="Pfam" id="PF12006">
    <property type="entry name" value="DUF3500"/>
    <property type="match status" value="1"/>
</dbReference>
<dbReference type="RefSeq" id="WP_345423067.1">
    <property type="nucleotide sequence ID" value="NZ_AP031496.1"/>
</dbReference>
<dbReference type="PANTHER" id="PTHR37489:SF1">
    <property type="entry name" value="DUF3500 DOMAIN-CONTAINING PROTEIN"/>
    <property type="match status" value="1"/>
</dbReference>